<proteinExistence type="inferred from homology"/>
<comment type="similarity">
    <text evidence="2">In the C-terminal section; belongs to the class-I pyridoxal-phosphate-dependent aminotransferase family.</text>
</comment>
<keyword evidence="6" id="KW-0808">Transferase</keyword>
<dbReference type="OrthoDB" id="9808770at2"/>
<accession>A0A2C6L451</accession>
<evidence type="ECO:0000256" key="6">
    <source>
        <dbReference type="ARBA" id="ARBA00022679"/>
    </source>
</evidence>
<dbReference type="InterPro" id="IPR000524">
    <property type="entry name" value="Tscrpt_reg_HTH_GntR"/>
</dbReference>
<dbReference type="Proteomes" id="UP000222564">
    <property type="component" value="Unassembled WGS sequence"/>
</dbReference>
<comment type="cofactor">
    <cofactor evidence="1">
        <name>pyridoxal 5'-phosphate</name>
        <dbReference type="ChEBI" id="CHEBI:597326"/>
    </cofactor>
</comment>
<evidence type="ECO:0000256" key="4">
    <source>
        <dbReference type="ARBA" id="ARBA00011738"/>
    </source>
</evidence>
<dbReference type="Pfam" id="PF00155">
    <property type="entry name" value="Aminotran_1_2"/>
    <property type="match status" value="1"/>
</dbReference>
<dbReference type="FunFam" id="3.40.640.10:FF:000053">
    <property type="entry name" value="Aminotransferase, class I"/>
    <property type="match status" value="1"/>
</dbReference>
<dbReference type="GO" id="GO:0030170">
    <property type="term" value="F:pyridoxal phosphate binding"/>
    <property type="evidence" value="ECO:0007669"/>
    <property type="project" value="InterPro"/>
</dbReference>
<dbReference type="InterPro" id="IPR015424">
    <property type="entry name" value="PyrdxlP-dep_Trfase"/>
</dbReference>
<keyword evidence="9" id="KW-0238">DNA-binding</keyword>
<keyword evidence="10" id="KW-0804">Transcription</keyword>
<dbReference type="InterPro" id="IPR015421">
    <property type="entry name" value="PyrdxlP-dep_Trfase_major"/>
</dbReference>
<dbReference type="PANTHER" id="PTHR46577">
    <property type="entry name" value="HTH-TYPE TRANSCRIPTIONAL REGULATORY PROTEIN GABR"/>
    <property type="match status" value="1"/>
</dbReference>
<dbReference type="InterPro" id="IPR036390">
    <property type="entry name" value="WH_DNA-bd_sf"/>
</dbReference>
<keyword evidence="13" id="KW-1185">Reference proteome</keyword>
<keyword evidence="7" id="KW-0663">Pyridoxal phosphate</keyword>
<dbReference type="InterPro" id="IPR004839">
    <property type="entry name" value="Aminotransferase_I/II_large"/>
</dbReference>
<evidence type="ECO:0000256" key="2">
    <source>
        <dbReference type="ARBA" id="ARBA00005384"/>
    </source>
</evidence>
<sequence>MLIHVDRESRTPLYLQIKNQIRDMIFSGVLSPGFRLPPERKLAETLNVNRSTVLNAYHELKADRLIESRVGCGTVVLEPHSAARGQNAPFACPEPIHWRQFFSVTSSRQQNPLLQDLMQLLHRREDVISFSLGIPAVELYPISVFQDIQSEILKKHGQATLSFLPTEGYYPLRESISRFMRKSGAAVSPEEILVLSGSQQGIDLAARTLIDPGDVILAEEPSFFCAVQVFRSAGARVIGVPIDENGMRTDLLESFLARYKPKFIYTIPNFQNPSGTVMSPERRRQMLNLAYSYRTPILEDDAYGELRYEGQPVTSLKALDQHGYVIYLSTFSKTLSPGVRIGWLAAARPVIRQIVMAKQLNDIHTNSLAQFVLDGFLRRGLFEQHLQMIRQEYVKRRNMMMDALQKSMLPGVCWNVPEGGLYLWCRLPERIDKSTVLLMRAIDQGVTFVPGEAFYLEEQGCNHIRLNFALQPKGVIEEGVKRLVKALRETLVSTESLEKEIKAQTNPLF</sequence>
<dbReference type="RefSeq" id="WP_099082127.1">
    <property type="nucleotide sequence ID" value="NZ_AWQQ01000017.1"/>
</dbReference>
<organism evidence="12 13">
    <name type="scientific">Desulforamulus profundi</name>
    <dbReference type="NCBI Taxonomy" id="1383067"/>
    <lineage>
        <taxon>Bacteria</taxon>
        <taxon>Bacillati</taxon>
        <taxon>Bacillota</taxon>
        <taxon>Clostridia</taxon>
        <taxon>Eubacteriales</taxon>
        <taxon>Peptococcaceae</taxon>
        <taxon>Desulforamulus</taxon>
    </lineage>
</organism>
<evidence type="ECO:0000256" key="8">
    <source>
        <dbReference type="ARBA" id="ARBA00023015"/>
    </source>
</evidence>
<feature type="domain" description="HTH gntR-type" evidence="11">
    <location>
        <begin position="11"/>
        <end position="79"/>
    </location>
</feature>
<dbReference type="SUPFAM" id="SSF46785">
    <property type="entry name" value="Winged helix' DNA-binding domain"/>
    <property type="match status" value="1"/>
</dbReference>
<dbReference type="Gene3D" id="1.10.10.10">
    <property type="entry name" value="Winged helix-like DNA-binding domain superfamily/Winged helix DNA-binding domain"/>
    <property type="match status" value="1"/>
</dbReference>
<dbReference type="EMBL" id="AWQQ01000017">
    <property type="protein sequence ID" value="PHJ39591.1"/>
    <property type="molecule type" value="Genomic_DNA"/>
</dbReference>
<dbReference type="PANTHER" id="PTHR46577:SF1">
    <property type="entry name" value="HTH-TYPE TRANSCRIPTIONAL REGULATORY PROTEIN GABR"/>
    <property type="match status" value="1"/>
</dbReference>
<gene>
    <name evidence="12" type="ORF">P378_02600</name>
</gene>
<protein>
    <submittedName>
        <fullName evidence="12">Transcriptional regulator</fullName>
    </submittedName>
</protein>
<dbReference type="InterPro" id="IPR036388">
    <property type="entry name" value="WH-like_DNA-bd_sf"/>
</dbReference>
<dbReference type="GO" id="GO:0003677">
    <property type="term" value="F:DNA binding"/>
    <property type="evidence" value="ECO:0007669"/>
    <property type="project" value="UniProtKB-KW"/>
</dbReference>
<comment type="subunit">
    <text evidence="4">Homodimer.</text>
</comment>
<keyword evidence="8" id="KW-0805">Transcription regulation</keyword>
<dbReference type="Pfam" id="PF00392">
    <property type="entry name" value="GntR"/>
    <property type="match status" value="1"/>
</dbReference>
<dbReference type="Gene3D" id="3.40.640.10">
    <property type="entry name" value="Type I PLP-dependent aspartate aminotransferase-like (Major domain)"/>
    <property type="match status" value="1"/>
</dbReference>
<dbReference type="SMART" id="SM00345">
    <property type="entry name" value="HTH_GNTR"/>
    <property type="match status" value="1"/>
</dbReference>
<evidence type="ECO:0000313" key="13">
    <source>
        <dbReference type="Proteomes" id="UP000222564"/>
    </source>
</evidence>
<dbReference type="PRINTS" id="PR00035">
    <property type="entry name" value="HTHGNTR"/>
</dbReference>
<dbReference type="SUPFAM" id="SSF53383">
    <property type="entry name" value="PLP-dependent transferases"/>
    <property type="match status" value="1"/>
</dbReference>
<dbReference type="InterPro" id="IPR051446">
    <property type="entry name" value="HTH_trans_reg/aminotransferase"/>
</dbReference>
<evidence type="ECO:0000256" key="1">
    <source>
        <dbReference type="ARBA" id="ARBA00001933"/>
    </source>
</evidence>
<evidence type="ECO:0000256" key="10">
    <source>
        <dbReference type="ARBA" id="ARBA00023163"/>
    </source>
</evidence>
<comment type="similarity">
    <text evidence="3">Belongs to the class-I pyridoxal-phosphate-dependent aminotransferase family.</text>
</comment>
<dbReference type="Gene3D" id="3.90.1150.10">
    <property type="entry name" value="Aspartate Aminotransferase, domain 1"/>
    <property type="match status" value="1"/>
</dbReference>
<dbReference type="PROSITE" id="PS50949">
    <property type="entry name" value="HTH_GNTR"/>
    <property type="match status" value="1"/>
</dbReference>
<dbReference type="InterPro" id="IPR015422">
    <property type="entry name" value="PyrdxlP-dep_Trfase_small"/>
</dbReference>
<dbReference type="GO" id="GO:0008483">
    <property type="term" value="F:transaminase activity"/>
    <property type="evidence" value="ECO:0007669"/>
    <property type="project" value="UniProtKB-KW"/>
</dbReference>
<reference evidence="12 13" key="1">
    <citation type="submission" date="2013-09" db="EMBL/GenBank/DDBJ databases">
        <title>Biodegradation of hydrocarbons in the deep terrestrial subsurface : characterization of a microbial consortium composed of two Desulfotomaculum species originating from a deep geological formation.</title>
        <authorList>
            <person name="Aullo T."/>
            <person name="Berlendis S."/>
            <person name="Lascourreges J.-F."/>
            <person name="Dessort D."/>
            <person name="Saint-Laurent S."/>
            <person name="Schraauwers B."/>
            <person name="Mas J."/>
            <person name="Magot M."/>
            <person name="Ranchou-Peyruse A."/>
        </authorList>
    </citation>
    <scope>NUCLEOTIDE SEQUENCE [LARGE SCALE GENOMIC DNA]</scope>
    <source>
        <strain evidence="12 13">Bs107</strain>
    </source>
</reference>
<dbReference type="CDD" id="cd00609">
    <property type="entry name" value="AAT_like"/>
    <property type="match status" value="1"/>
</dbReference>
<dbReference type="AlphaFoldDB" id="A0A2C6L451"/>
<evidence type="ECO:0000256" key="5">
    <source>
        <dbReference type="ARBA" id="ARBA00022576"/>
    </source>
</evidence>
<dbReference type="CDD" id="cd07377">
    <property type="entry name" value="WHTH_GntR"/>
    <property type="match status" value="1"/>
</dbReference>
<evidence type="ECO:0000259" key="11">
    <source>
        <dbReference type="PROSITE" id="PS50949"/>
    </source>
</evidence>
<keyword evidence="5" id="KW-0032">Aminotransferase</keyword>
<evidence type="ECO:0000256" key="3">
    <source>
        <dbReference type="ARBA" id="ARBA00007441"/>
    </source>
</evidence>
<evidence type="ECO:0000256" key="7">
    <source>
        <dbReference type="ARBA" id="ARBA00022898"/>
    </source>
</evidence>
<dbReference type="GO" id="GO:0003700">
    <property type="term" value="F:DNA-binding transcription factor activity"/>
    <property type="evidence" value="ECO:0007669"/>
    <property type="project" value="InterPro"/>
</dbReference>
<evidence type="ECO:0000256" key="9">
    <source>
        <dbReference type="ARBA" id="ARBA00023125"/>
    </source>
</evidence>
<evidence type="ECO:0000313" key="12">
    <source>
        <dbReference type="EMBL" id="PHJ39591.1"/>
    </source>
</evidence>
<comment type="caution">
    <text evidence="12">The sequence shown here is derived from an EMBL/GenBank/DDBJ whole genome shotgun (WGS) entry which is preliminary data.</text>
</comment>
<name>A0A2C6L451_9FIRM</name>